<evidence type="ECO:0000313" key="3">
    <source>
        <dbReference type="Proteomes" id="UP001465976"/>
    </source>
</evidence>
<sequence length="345" mass="38038">MAQFSAFPVQQQGPFASTMHPIFAQPAPMQPSMHQPSPTPTLQSVSSSNSYALTPPPTMSPPDHQMPHSSHPYDSPAPPSMNAAPANFPPLPSPSSSTTAFTNVAPASFVTVQPVVNSASPDFRNHPPSENPRSSQNKTSNHSKGSSVPSPEPLASQKQPSEASTSQAGTKGSKLSHYRRNYDDQITHPPFQKSGRNQNSKSSQSAKKDNSTRRANQQARSKQPQDQPQNDPPPKEQKYIRMVTLLITDMRSGEEDHSLVEVNVPLKQADPYNPEDGFWTQAEDVIRELQGSLSWDSQVYTMRAKYRQIFMKTWFDGETQETHHEGTQANLAVSPDRTLTMVVVK</sequence>
<gene>
    <name evidence="2" type="ORF">V5O48_018186</name>
</gene>
<reference evidence="2 3" key="1">
    <citation type="submission" date="2024-02" db="EMBL/GenBank/DDBJ databases">
        <title>A draft genome for the cacao thread blight pathogen Marasmius crinis-equi.</title>
        <authorList>
            <person name="Cohen S.P."/>
            <person name="Baruah I.K."/>
            <person name="Amoako-Attah I."/>
            <person name="Bukari Y."/>
            <person name="Meinhardt L.W."/>
            <person name="Bailey B.A."/>
        </authorList>
    </citation>
    <scope>NUCLEOTIDE SEQUENCE [LARGE SCALE GENOMIC DNA]</scope>
    <source>
        <strain evidence="2 3">GH-76</strain>
    </source>
</reference>
<evidence type="ECO:0000313" key="2">
    <source>
        <dbReference type="EMBL" id="KAL0563876.1"/>
    </source>
</evidence>
<name>A0ABR3ELW6_9AGAR</name>
<feature type="region of interest" description="Disordered" evidence="1">
    <location>
        <begin position="17"/>
        <end position="101"/>
    </location>
</feature>
<feature type="non-terminal residue" evidence="2">
    <location>
        <position position="345"/>
    </location>
</feature>
<keyword evidence="3" id="KW-1185">Reference proteome</keyword>
<organism evidence="2 3">
    <name type="scientific">Marasmius crinis-equi</name>
    <dbReference type="NCBI Taxonomy" id="585013"/>
    <lineage>
        <taxon>Eukaryota</taxon>
        <taxon>Fungi</taxon>
        <taxon>Dikarya</taxon>
        <taxon>Basidiomycota</taxon>
        <taxon>Agaricomycotina</taxon>
        <taxon>Agaricomycetes</taxon>
        <taxon>Agaricomycetidae</taxon>
        <taxon>Agaricales</taxon>
        <taxon>Marasmiineae</taxon>
        <taxon>Marasmiaceae</taxon>
        <taxon>Marasmius</taxon>
    </lineage>
</organism>
<proteinExistence type="predicted"/>
<feature type="region of interest" description="Disordered" evidence="1">
    <location>
        <begin position="118"/>
        <end position="237"/>
    </location>
</feature>
<evidence type="ECO:0000256" key="1">
    <source>
        <dbReference type="SAM" id="MobiDB-lite"/>
    </source>
</evidence>
<protein>
    <submittedName>
        <fullName evidence="2">Uncharacterized protein</fullName>
    </submittedName>
</protein>
<dbReference type="Proteomes" id="UP001465976">
    <property type="component" value="Unassembled WGS sequence"/>
</dbReference>
<feature type="compositionally biased region" description="Polar residues" evidence="1">
    <location>
        <begin position="156"/>
        <end position="170"/>
    </location>
</feature>
<comment type="caution">
    <text evidence="2">The sequence shown here is derived from an EMBL/GenBank/DDBJ whole genome shotgun (WGS) entry which is preliminary data.</text>
</comment>
<feature type="compositionally biased region" description="Polar residues" evidence="1">
    <location>
        <begin position="131"/>
        <end position="149"/>
    </location>
</feature>
<accession>A0ABR3ELW6</accession>
<dbReference type="EMBL" id="JBAHYK010003134">
    <property type="protein sequence ID" value="KAL0563876.1"/>
    <property type="molecule type" value="Genomic_DNA"/>
</dbReference>
<feature type="compositionally biased region" description="Polar residues" evidence="1">
    <location>
        <begin position="32"/>
        <end position="52"/>
    </location>
</feature>